<name>A0A1H7S6F4_9GAMM</name>
<dbReference type="STRING" id="650850.SAMN04488129_1145"/>
<organism evidence="2 3">
    <name type="scientific">Halomonas daqiaonensis</name>
    <dbReference type="NCBI Taxonomy" id="650850"/>
    <lineage>
        <taxon>Bacteria</taxon>
        <taxon>Pseudomonadati</taxon>
        <taxon>Pseudomonadota</taxon>
        <taxon>Gammaproteobacteria</taxon>
        <taxon>Oceanospirillales</taxon>
        <taxon>Halomonadaceae</taxon>
        <taxon>Halomonas</taxon>
    </lineage>
</organism>
<accession>A0A1H7S6F4</accession>
<dbReference type="Proteomes" id="UP000198807">
    <property type="component" value="Unassembled WGS sequence"/>
</dbReference>
<proteinExistence type="predicted"/>
<dbReference type="Pfam" id="PF09361">
    <property type="entry name" value="Phasin_2"/>
    <property type="match status" value="1"/>
</dbReference>
<dbReference type="RefSeq" id="WP_089713920.1">
    <property type="nucleotide sequence ID" value="NZ_FOBC01000014.1"/>
</dbReference>
<dbReference type="OrthoDB" id="8611311at2"/>
<dbReference type="AlphaFoldDB" id="A0A1H7S6F4"/>
<evidence type="ECO:0000259" key="1">
    <source>
        <dbReference type="Pfam" id="PF09361"/>
    </source>
</evidence>
<gene>
    <name evidence="2" type="ORF">SAMN04488129_1145</name>
</gene>
<keyword evidence="3" id="KW-1185">Reference proteome</keyword>
<evidence type="ECO:0000313" key="3">
    <source>
        <dbReference type="Proteomes" id="UP000198807"/>
    </source>
</evidence>
<evidence type="ECO:0000313" key="2">
    <source>
        <dbReference type="EMBL" id="SEL68210.1"/>
    </source>
</evidence>
<sequence length="118" mass="12834">MSKATTQQATEQFESMFVAPARSFGALNLDYTEKLVAAQFDAIRALADMGMAQARGWLDVRDADSLKAVVESQQKVGQDMGERLRGDAEKVMSLSQEYVQKSQKLAEDGVKAATTAAK</sequence>
<dbReference type="InterPro" id="IPR018968">
    <property type="entry name" value="Phasin"/>
</dbReference>
<dbReference type="EMBL" id="FOBC01000014">
    <property type="protein sequence ID" value="SEL68210.1"/>
    <property type="molecule type" value="Genomic_DNA"/>
</dbReference>
<reference evidence="3" key="1">
    <citation type="submission" date="2016-10" db="EMBL/GenBank/DDBJ databases">
        <authorList>
            <person name="Varghese N."/>
            <person name="Submissions S."/>
        </authorList>
    </citation>
    <scope>NUCLEOTIDE SEQUENCE [LARGE SCALE GENOMIC DNA]</scope>
    <source>
        <strain evidence="3">CGMCC 1.9150</strain>
    </source>
</reference>
<feature type="domain" description="Phasin" evidence="1">
    <location>
        <begin position="17"/>
        <end position="108"/>
    </location>
</feature>
<protein>
    <submittedName>
        <fullName evidence="2">Phasin family protein</fullName>
    </submittedName>
</protein>